<dbReference type="OrthoDB" id="3026777at2759"/>
<feature type="compositionally biased region" description="Low complexity" evidence="5">
    <location>
        <begin position="1193"/>
        <end position="1207"/>
    </location>
</feature>
<comment type="subcellular location">
    <subcellularLocation>
        <location evidence="1">Membrane</location>
        <topology evidence="1">Multi-pass membrane protein</topology>
    </subcellularLocation>
</comment>
<evidence type="ECO:0000256" key="2">
    <source>
        <dbReference type="ARBA" id="ARBA00022692"/>
    </source>
</evidence>
<evidence type="ECO:0000256" key="3">
    <source>
        <dbReference type="ARBA" id="ARBA00022989"/>
    </source>
</evidence>
<feature type="transmembrane region" description="Helical" evidence="6">
    <location>
        <begin position="1013"/>
        <end position="1032"/>
    </location>
</feature>
<dbReference type="Gene3D" id="1.20.1250.20">
    <property type="entry name" value="MFS general substrate transporter like domains"/>
    <property type="match status" value="1"/>
</dbReference>
<dbReference type="InterPro" id="IPR036259">
    <property type="entry name" value="MFS_trans_sf"/>
</dbReference>
<feature type="transmembrane region" description="Helical" evidence="6">
    <location>
        <begin position="1071"/>
        <end position="1094"/>
    </location>
</feature>
<dbReference type="WBParaSite" id="SRAE_0000034900.1">
    <property type="protein sequence ID" value="SRAE_0000034900.1"/>
    <property type="gene ID" value="WBGene00256092"/>
</dbReference>
<feature type="transmembrane region" description="Helical" evidence="6">
    <location>
        <begin position="823"/>
        <end position="841"/>
    </location>
</feature>
<dbReference type="InterPro" id="IPR037239">
    <property type="entry name" value="OSBP_sf"/>
</dbReference>
<gene>
    <name evidence="7 9 10" type="ORF">SRAE_0000034900</name>
</gene>
<dbReference type="AlphaFoldDB" id="A0A090KZF9"/>
<dbReference type="CTD" id="36373590"/>
<keyword evidence="4 6" id="KW-0472">Membrane</keyword>
<evidence type="ECO:0000313" key="7">
    <source>
        <dbReference type="EMBL" id="CEF61222.1"/>
    </source>
</evidence>
<reference evidence="8" key="2">
    <citation type="submission" date="2014-09" db="EMBL/GenBank/DDBJ databases">
        <authorList>
            <person name="Martin A.A."/>
        </authorList>
    </citation>
    <scope>NUCLEOTIDE SEQUENCE</scope>
    <source>
        <strain evidence="8">ED321</strain>
    </source>
</reference>
<dbReference type="SUPFAM" id="SSF144000">
    <property type="entry name" value="Oxysterol-binding protein-like"/>
    <property type="match status" value="1"/>
</dbReference>
<keyword evidence="3 6" id="KW-1133">Transmembrane helix</keyword>
<dbReference type="GO" id="GO:0008289">
    <property type="term" value="F:lipid binding"/>
    <property type="evidence" value="ECO:0007669"/>
    <property type="project" value="InterPro"/>
</dbReference>
<feature type="transmembrane region" description="Helical" evidence="6">
    <location>
        <begin position="1100"/>
        <end position="1122"/>
    </location>
</feature>
<reference evidence="7" key="1">
    <citation type="submission" date="2014-09" db="EMBL/GenBank/DDBJ databases">
        <authorList>
            <person name="Aslett A.Martin."/>
        </authorList>
    </citation>
    <scope>NUCLEOTIDE SEQUENCE</scope>
    <source>
        <strain evidence="7">ED321 Heterogonic</strain>
    </source>
</reference>
<dbReference type="SUPFAM" id="SSF103473">
    <property type="entry name" value="MFS general substrate transporter"/>
    <property type="match status" value="1"/>
</dbReference>
<reference evidence="9" key="3">
    <citation type="submission" date="2020-12" db="UniProtKB">
        <authorList>
            <consortium name="WormBaseParasite"/>
        </authorList>
    </citation>
    <scope>IDENTIFICATION</scope>
</reference>
<protein>
    <submittedName>
        <fullName evidence="7">Oxysterol-binding protein family and Major facilitator superfamily domain, general substrate transporter-containing protein</fullName>
    </submittedName>
</protein>
<dbReference type="WormBase" id="SRAE_0000034900">
    <property type="protein sequence ID" value="SRP12246"/>
    <property type="gene ID" value="WBGene00256092"/>
</dbReference>
<feature type="transmembrane region" description="Helical" evidence="6">
    <location>
        <begin position="756"/>
        <end position="778"/>
    </location>
</feature>
<organism evidence="7">
    <name type="scientific">Strongyloides ratti</name>
    <name type="common">Parasitic roundworm</name>
    <dbReference type="NCBI Taxonomy" id="34506"/>
    <lineage>
        <taxon>Eukaryota</taxon>
        <taxon>Metazoa</taxon>
        <taxon>Ecdysozoa</taxon>
        <taxon>Nematoda</taxon>
        <taxon>Chromadorea</taxon>
        <taxon>Rhabditida</taxon>
        <taxon>Tylenchina</taxon>
        <taxon>Panagrolaimomorpha</taxon>
        <taxon>Strongyloidoidea</taxon>
        <taxon>Strongyloididae</taxon>
        <taxon>Strongyloides</taxon>
    </lineage>
</organism>
<dbReference type="GO" id="GO:0016020">
    <property type="term" value="C:membrane"/>
    <property type="evidence" value="ECO:0007669"/>
    <property type="project" value="UniProtKB-SubCell"/>
</dbReference>
<dbReference type="Gene3D" id="2.40.160.120">
    <property type="match status" value="1"/>
</dbReference>
<dbReference type="Pfam" id="PF01237">
    <property type="entry name" value="Oxysterol_BP"/>
    <property type="match status" value="1"/>
</dbReference>
<feature type="region of interest" description="Disordered" evidence="5">
    <location>
        <begin position="1193"/>
        <end position="1212"/>
    </location>
</feature>
<feature type="transmembrane region" description="Helical" evidence="6">
    <location>
        <begin position="980"/>
        <end position="1001"/>
    </location>
</feature>
<evidence type="ECO:0000256" key="6">
    <source>
        <dbReference type="SAM" id="Phobius"/>
    </source>
</evidence>
<name>A0A090KZF9_STRRB</name>
<feature type="transmembrane region" description="Helical" evidence="6">
    <location>
        <begin position="847"/>
        <end position="873"/>
    </location>
</feature>
<proteinExistence type="predicted"/>
<dbReference type="GeneID" id="36373590"/>
<evidence type="ECO:0000256" key="5">
    <source>
        <dbReference type="SAM" id="MobiDB-lite"/>
    </source>
</evidence>
<feature type="transmembrane region" description="Helical" evidence="6">
    <location>
        <begin position="784"/>
        <end position="802"/>
    </location>
</feature>
<evidence type="ECO:0000313" key="8">
    <source>
        <dbReference type="Proteomes" id="UP000035682"/>
    </source>
</evidence>
<keyword evidence="2 6" id="KW-0812">Transmembrane</keyword>
<sequence length="1234" mass="141807">MNSAFSKLKLGLSGKDKIDTFKRIEDINSNNKITVQPSDYSGILKAKINNKRKVINGKKYKGILSCGILTLRRLNNKKLEKNGVESKPLNNIIVDLGSVNIFYDEVKCFFIFNFPNTCLRIKTKQKEFDSWKKMICQHKWYNQYINNGNGNLKREGLKFLDLESDDDNSEYTEDSSKRTNISEEGQKANVSKSISQIVQTKDTITKNDKTLTTTSKSSVCEKKIKNASKENLFISRSPEVIEEMMELIKLLMSTVQTMNDRIIKLEMSVSIKDIDSNKDSPRDTSEKINDIKDKNEETITSNNLKEIQSNKKNESISRQINNSYPLSPNVDIEKMSFSSIDYKNRKRREILPATQTIPENLSYTQIFKCLFSGGNLPITIYEPISSLQLLCCELQNAKILNNISNLDDPIERILKVAEFVIGSSSDCLIPGRRKCFSTFPGETFDYISNDGWKFHGEHILKSPMTIASYIEHETWEMFMSAELHCHMSYNVVEINSNLPIRLNIQNKESFIWKKPKFIINNLKGLPKNRQPYYNDTINITNSDGLTIELTFNKKAEIEGNYFSVVTYTIKSKKYTLYTAPNISTYNENFYSFNKFTIGINELLNDEIPYIARSDSRLRNDIRYLEQGLIDKSYNEKILLSEKYKTLTEHIPLWFTKVYDQFSKAILYKSNFKYWQSKMEKFNTEEEIILFFIYFGWIFAQSIESPGIYQKICLIYYNESNIVDCTQIEDGDVEDEIQQRTAQWYLYTSLSYMIPALFVDTILGAYGLAFTQFFYIIILNPSINAPYWIMIPVLFLSGFTGFINTIPASCNAYLADQIADTSSLTIRSGILSLFQLVASSLGGVCAGLLFYISITTAIIIELAIFFIAFLIVLWKIKHYPNKIRTFSIEPIYEENENDKNNTSFLGTFKNIIIDIKYLLINGWRTYTKKRSGNKRIFMWITGGALMISYTTSVETRISSVMNSYAFRRTDDDALNWDSKRLGFWNGIGYGSLIVGTFIGVFIFKRIFKFQETTLIIISLLSSSGRLFLIAFATTDLQMYLANVCGCFASLIQPATVSFIAQLVSLDEVGRAFALFGVGSNITFLIINFIFSSIYIMCEAWMPGFLFLFIGVIQIIFVIAILWVHYQSKLEGISAIKTVRANTAGNEQRPRMSIDITSFINRHFKIEQNEHINDIKKVTTLTSLKKVLRKKLSQNCNTNEENENTQPTNGSVNTISTNLMNYNNYYERRASIMTFH</sequence>
<evidence type="ECO:0000256" key="1">
    <source>
        <dbReference type="ARBA" id="ARBA00004141"/>
    </source>
</evidence>
<evidence type="ECO:0000256" key="4">
    <source>
        <dbReference type="ARBA" id="ARBA00023136"/>
    </source>
</evidence>
<dbReference type="InterPro" id="IPR011701">
    <property type="entry name" value="MFS"/>
</dbReference>
<dbReference type="InterPro" id="IPR000648">
    <property type="entry name" value="Oxysterol-bd"/>
</dbReference>
<dbReference type="GO" id="GO:0022857">
    <property type="term" value="F:transmembrane transporter activity"/>
    <property type="evidence" value="ECO:0007669"/>
    <property type="project" value="InterPro"/>
</dbReference>
<evidence type="ECO:0000313" key="9">
    <source>
        <dbReference type="WBParaSite" id="SRAE_0000034900.1"/>
    </source>
</evidence>
<dbReference type="EMBL" id="LN609406">
    <property type="protein sequence ID" value="CEF61222.1"/>
    <property type="molecule type" value="Genomic_DNA"/>
</dbReference>
<feature type="transmembrane region" description="Helical" evidence="6">
    <location>
        <begin position="687"/>
        <end position="708"/>
    </location>
</feature>
<keyword evidence="8" id="KW-1185">Reference proteome</keyword>
<accession>A0A090KZF9</accession>
<evidence type="ECO:0000313" key="10">
    <source>
        <dbReference type="WormBase" id="SRAE_0000034900"/>
    </source>
</evidence>
<dbReference type="Pfam" id="PF07690">
    <property type="entry name" value="MFS_1"/>
    <property type="match status" value="1"/>
</dbReference>
<dbReference type="PANTHER" id="PTHR23507">
    <property type="entry name" value="ZGC:174356"/>
    <property type="match status" value="1"/>
</dbReference>
<feature type="region of interest" description="Disordered" evidence="5">
    <location>
        <begin position="166"/>
        <end position="186"/>
    </location>
</feature>
<feature type="compositionally biased region" description="Basic and acidic residues" evidence="5">
    <location>
        <begin position="174"/>
        <end position="186"/>
    </location>
</feature>
<dbReference type="PANTHER" id="PTHR23507:SF11">
    <property type="entry name" value="SOLUTE CARRIER FAMILY RELATED"/>
    <property type="match status" value="1"/>
</dbReference>
<feature type="transmembrane region" description="Helical" evidence="6">
    <location>
        <begin position="1038"/>
        <end position="1059"/>
    </location>
</feature>
<dbReference type="RefSeq" id="XP_024500431.1">
    <property type="nucleotide sequence ID" value="XM_024646227.1"/>
</dbReference>
<feature type="transmembrane region" description="Helical" evidence="6">
    <location>
        <begin position="935"/>
        <end position="952"/>
    </location>
</feature>
<dbReference type="Proteomes" id="UP000035682">
    <property type="component" value="Unplaced"/>
</dbReference>